<keyword evidence="2" id="KW-1185">Reference proteome</keyword>
<dbReference type="EMBL" id="CAJVPU010014220">
    <property type="protein sequence ID" value="CAG8638439.1"/>
    <property type="molecule type" value="Genomic_DNA"/>
</dbReference>
<dbReference type="Proteomes" id="UP000789702">
    <property type="component" value="Unassembled WGS sequence"/>
</dbReference>
<name>A0ACA9N6K3_9GLOM</name>
<evidence type="ECO:0000313" key="1">
    <source>
        <dbReference type="EMBL" id="CAG8638439.1"/>
    </source>
</evidence>
<reference evidence="1" key="1">
    <citation type="submission" date="2021-06" db="EMBL/GenBank/DDBJ databases">
        <authorList>
            <person name="Kallberg Y."/>
            <person name="Tangrot J."/>
            <person name="Rosling A."/>
        </authorList>
    </citation>
    <scope>NUCLEOTIDE SEQUENCE</scope>
    <source>
        <strain evidence="1">IL203A</strain>
    </source>
</reference>
<evidence type="ECO:0000313" key="2">
    <source>
        <dbReference type="Proteomes" id="UP000789702"/>
    </source>
</evidence>
<proteinExistence type="predicted"/>
<accession>A0ACA9N6K3</accession>
<organism evidence="1 2">
    <name type="scientific">Dentiscutata heterogama</name>
    <dbReference type="NCBI Taxonomy" id="1316150"/>
    <lineage>
        <taxon>Eukaryota</taxon>
        <taxon>Fungi</taxon>
        <taxon>Fungi incertae sedis</taxon>
        <taxon>Mucoromycota</taxon>
        <taxon>Glomeromycotina</taxon>
        <taxon>Glomeromycetes</taxon>
        <taxon>Diversisporales</taxon>
        <taxon>Gigasporaceae</taxon>
        <taxon>Dentiscutata</taxon>
    </lineage>
</organism>
<sequence>MKPTLMFIFSFLFIGIAIGTYAIKNPEITDPVPVHEVLALPVIITQDDINKHKYFIENKWYGTLDPNEEGHARLHCENGANVNKHSV</sequence>
<protein>
    <submittedName>
        <fullName evidence="1">1903_t:CDS:1</fullName>
    </submittedName>
</protein>
<comment type="caution">
    <text evidence="1">The sequence shown here is derived from an EMBL/GenBank/DDBJ whole genome shotgun (WGS) entry which is preliminary data.</text>
</comment>
<feature type="non-terminal residue" evidence="1">
    <location>
        <position position="87"/>
    </location>
</feature>
<gene>
    <name evidence="1" type="ORF">DHETER_LOCUS8726</name>
</gene>